<evidence type="ECO:0000313" key="3">
    <source>
        <dbReference type="Proteomes" id="UP000663828"/>
    </source>
</evidence>
<evidence type="ECO:0000313" key="1">
    <source>
        <dbReference type="EMBL" id="CAF1113674.1"/>
    </source>
</evidence>
<name>A0A814WYW2_ADIRI</name>
<dbReference type="OrthoDB" id="423533at2759"/>
<dbReference type="EMBL" id="CAJNOJ010000153">
    <property type="protein sequence ID" value="CAF1208930.1"/>
    <property type="molecule type" value="Genomic_DNA"/>
</dbReference>
<dbReference type="EMBL" id="CAJNOR010001283">
    <property type="protein sequence ID" value="CAF1113674.1"/>
    <property type="molecule type" value="Genomic_DNA"/>
</dbReference>
<dbReference type="AlphaFoldDB" id="A0A814WYW2"/>
<dbReference type="Gene3D" id="3.90.176.10">
    <property type="entry name" value="Toxin ADP-ribosyltransferase, Chain A, domain 1"/>
    <property type="match status" value="1"/>
</dbReference>
<sequence>MFPATYGYRNAKSVLLEDALEPFQSRIDQLMSYVTTAKERRHFPSEHDLTHDESASIYIYTMEWEETTLDKLSSVRGVVSCGVSNDTGKNWSRNQKITWSSISSCSSSINVIRDFLQNATKSTTFLIEISCGKRICGYTDHEHENDVILKMETSFRVQDDVLEHPKRSYHVHLVETDDLQIRIDLKDKTTLQSHSK</sequence>
<proteinExistence type="predicted"/>
<evidence type="ECO:0000313" key="4">
    <source>
        <dbReference type="Proteomes" id="UP000663852"/>
    </source>
</evidence>
<evidence type="ECO:0000313" key="2">
    <source>
        <dbReference type="EMBL" id="CAF1208930.1"/>
    </source>
</evidence>
<dbReference type="Proteomes" id="UP000663828">
    <property type="component" value="Unassembled WGS sequence"/>
</dbReference>
<organism evidence="2 4">
    <name type="scientific">Adineta ricciae</name>
    <name type="common">Rotifer</name>
    <dbReference type="NCBI Taxonomy" id="249248"/>
    <lineage>
        <taxon>Eukaryota</taxon>
        <taxon>Metazoa</taxon>
        <taxon>Spiralia</taxon>
        <taxon>Gnathifera</taxon>
        <taxon>Rotifera</taxon>
        <taxon>Eurotatoria</taxon>
        <taxon>Bdelloidea</taxon>
        <taxon>Adinetida</taxon>
        <taxon>Adinetidae</taxon>
        <taxon>Adineta</taxon>
    </lineage>
</organism>
<reference evidence="2" key="1">
    <citation type="submission" date="2021-02" db="EMBL/GenBank/DDBJ databases">
        <authorList>
            <person name="Nowell W R."/>
        </authorList>
    </citation>
    <scope>NUCLEOTIDE SEQUENCE</scope>
</reference>
<dbReference type="Proteomes" id="UP000663852">
    <property type="component" value="Unassembled WGS sequence"/>
</dbReference>
<comment type="caution">
    <text evidence="2">The sequence shown here is derived from an EMBL/GenBank/DDBJ whole genome shotgun (WGS) entry which is preliminary data.</text>
</comment>
<accession>A0A814WYW2</accession>
<protein>
    <submittedName>
        <fullName evidence="2">Uncharacterized protein</fullName>
    </submittedName>
</protein>
<keyword evidence="3" id="KW-1185">Reference proteome</keyword>
<gene>
    <name evidence="2" type="ORF">EDS130_LOCUS25780</name>
    <name evidence="1" type="ORF">XAT740_LOCUS19003</name>
</gene>